<evidence type="ECO:0000256" key="11">
    <source>
        <dbReference type="ARBA" id="ARBA00022989"/>
    </source>
</evidence>
<keyword evidence="14" id="KW-0732">Signal</keyword>
<keyword evidence="6" id="KW-0808">Transferase</keyword>
<evidence type="ECO:0000259" key="15">
    <source>
        <dbReference type="PROSITE" id="PS50109"/>
    </source>
</evidence>
<evidence type="ECO:0000256" key="12">
    <source>
        <dbReference type="ARBA" id="ARBA00023012"/>
    </source>
</evidence>
<evidence type="ECO:0000256" key="2">
    <source>
        <dbReference type="ARBA" id="ARBA00004651"/>
    </source>
</evidence>
<evidence type="ECO:0000256" key="9">
    <source>
        <dbReference type="ARBA" id="ARBA00022777"/>
    </source>
</evidence>
<dbReference type="SMART" id="SM00388">
    <property type="entry name" value="HisKA"/>
    <property type="match status" value="1"/>
</dbReference>
<keyword evidence="17" id="KW-1185">Reference proteome</keyword>
<dbReference type="PANTHER" id="PTHR43065">
    <property type="entry name" value="SENSOR HISTIDINE KINASE"/>
    <property type="match status" value="1"/>
</dbReference>
<gene>
    <name evidence="16" type="ORF">WKW80_06350</name>
</gene>
<comment type="subcellular location">
    <subcellularLocation>
        <location evidence="2">Cell membrane</location>
        <topology evidence="2">Multi-pass membrane protein</topology>
    </subcellularLocation>
</comment>
<dbReference type="InterPro" id="IPR004358">
    <property type="entry name" value="Sig_transdc_His_kin-like_C"/>
</dbReference>
<dbReference type="Gene3D" id="1.10.287.130">
    <property type="match status" value="1"/>
</dbReference>
<keyword evidence="11" id="KW-1133">Transmembrane helix</keyword>
<evidence type="ECO:0000256" key="13">
    <source>
        <dbReference type="ARBA" id="ARBA00023136"/>
    </source>
</evidence>
<dbReference type="CDD" id="cd00082">
    <property type="entry name" value="HisKA"/>
    <property type="match status" value="1"/>
</dbReference>
<keyword evidence="12" id="KW-0902">Two-component regulatory system</keyword>
<evidence type="ECO:0000256" key="5">
    <source>
        <dbReference type="ARBA" id="ARBA00022553"/>
    </source>
</evidence>
<dbReference type="Proteomes" id="UP001363010">
    <property type="component" value="Unassembled WGS sequence"/>
</dbReference>
<evidence type="ECO:0000256" key="3">
    <source>
        <dbReference type="ARBA" id="ARBA00012438"/>
    </source>
</evidence>
<dbReference type="PROSITE" id="PS50109">
    <property type="entry name" value="HIS_KIN"/>
    <property type="match status" value="1"/>
</dbReference>
<keyword evidence="7" id="KW-0812">Transmembrane</keyword>
<evidence type="ECO:0000256" key="10">
    <source>
        <dbReference type="ARBA" id="ARBA00022840"/>
    </source>
</evidence>
<dbReference type="SUPFAM" id="SSF47384">
    <property type="entry name" value="Homodimeric domain of signal transducing histidine kinase"/>
    <property type="match status" value="1"/>
</dbReference>
<reference evidence="16 17" key="1">
    <citation type="submission" date="2024-03" db="EMBL/GenBank/DDBJ databases">
        <title>Novel species of the genus Variovorax.</title>
        <authorList>
            <person name="Liu Q."/>
            <person name="Xin Y.-H."/>
        </authorList>
    </citation>
    <scope>NUCLEOTIDE SEQUENCE [LARGE SCALE GENOMIC DNA]</scope>
    <source>
        <strain evidence="16 17">KACC 18501</strain>
    </source>
</reference>
<dbReference type="InterPro" id="IPR003594">
    <property type="entry name" value="HATPase_dom"/>
</dbReference>
<dbReference type="Pfam" id="PF02518">
    <property type="entry name" value="HATPase_c"/>
    <property type="match status" value="1"/>
</dbReference>
<evidence type="ECO:0000256" key="1">
    <source>
        <dbReference type="ARBA" id="ARBA00000085"/>
    </source>
</evidence>
<dbReference type="SMART" id="SM00387">
    <property type="entry name" value="HATPase_c"/>
    <property type="match status" value="1"/>
</dbReference>
<sequence>MRRFKVPPLLVLCAAIAFTVAAALLANGAAMRAGLERLGDAARHRLDMITAQLDGEQARFGYLPSLLEMSPSVFELLKTPDNAPLRDEVNRYLQGINATAGADTLYVLDGNGRGVAASDWNEFSTPIGVDLSFRPYVQDALTLGHGRFYGVGVTSKRAGFYLAYALLQDGKQRGVATVKVDLEDMERGWRKFPGDVLVVDERGVIILSSREEWKFRPLQPLAPQVLAEIARTRPYGDADLKPMAWKVGERPAGDASLVSVDGHGYLVTARPANAKQWQLLVVDDTTPVKTDARHSWEVAALSMMLVWMLGAMLWQRQRAVRQKLASRAALQQAHDSLETKVELRTAELLGANAKLADEVEARKAIETDLRETQSELVHAGKMAALGQMSAGMVHELNQPLGALRTLSDNACVLLDKERIDDARGNLQRIAHLVDRLGRLTYQLKAFAHKTEAPRVPVAIQTVVNNANFLVSHRLRANGVELDVQIEPPELAVLAEEARLEQVLANLMGNASDAMASSPVRRLRVEGSAADGQCRIAVSDTGPGIREDVLPRLFEPFTTTKPAGEGLGLGLMISAHIVREFGGTLKAFNLDTGGACFVIEMPLATTPPSPRRNSN</sequence>
<dbReference type="PANTHER" id="PTHR43065:SF46">
    <property type="entry name" value="C4-DICARBOXYLATE TRANSPORT SENSOR PROTEIN DCTB"/>
    <property type="match status" value="1"/>
</dbReference>
<feature type="domain" description="Histidine kinase" evidence="15">
    <location>
        <begin position="391"/>
        <end position="604"/>
    </location>
</feature>
<dbReference type="InterPro" id="IPR036890">
    <property type="entry name" value="HATPase_C_sf"/>
</dbReference>
<comment type="catalytic activity">
    <reaction evidence="1">
        <text>ATP + protein L-histidine = ADP + protein N-phospho-L-histidine.</text>
        <dbReference type="EC" id="2.7.13.3"/>
    </reaction>
</comment>
<keyword evidence="8" id="KW-0547">Nucleotide-binding</keyword>
<dbReference type="Pfam" id="PF00512">
    <property type="entry name" value="HisKA"/>
    <property type="match status" value="1"/>
</dbReference>
<name>A0ABU8VVD4_9BURK</name>
<dbReference type="PIRSF" id="PIRSF036431">
    <property type="entry name" value="STHK_DctB"/>
    <property type="match status" value="1"/>
</dbReference>
<dbReference type="InterPro" id="IPR033479">
    <property type="entry name" value="dCache_1"/>
</dbReference>
<dbReference type="EMBL" id="JBBKZV010000002">
    <property type="protein sequence ID" value="MEJ8821657.1"/>
    <property type="molecule type" value="Genomic_DNA"/>
</dbReference>
<evidence type="ECO:0000256" key="8">
    <source>
        <dbReference type="ARBA" id="ARBA00022741"/>
    </source>
</evidence>
<proteinExistence type="predicted"/>
<evidence type="ECO:0000313" key="16">
    <source>
        <dbReference type="EMBL" id="MEJ8821657.1"/>
    </source>
</evidence>
<comment type="caution">
    <text evidence="16">The sequence shown here is derived from an EMBL/GenBank/DDBJ whole genome shotgun (WGS) entry which is preliminary data.</text>
</comment>
<accession>A0ABU8VVD4</accession>
<organism evidence="16 17">
    <name type="scientific">Variovorax humicola</name>
    <dbReference type="NCBI Taxonomy" id="1769758"/>
    <lineage>
        <taxon>Bacteria</taxon>
        <taxon>Pseudomonadati</taxon>
        <taxon>Pseudomonadota</taxon>
        <taxon>Betaproteobacteria</taxon>
        <taxon>Burkholderiales</taxon>
        <taxon>Comamonadaceae</taxon>
        <taxon>Variovorax</taxon>
    </lineage>
</organism>
<protein>
    <recommendedName>
        <fullName evidence="3">histidine kinase</fullName>
        <ecNumber evidence="3">2.7.13.3</ecNumber>
    </recommendedName>
</protein>
<dbReference type="Gene3D" id="3.30.565.10">
    <property type="entry name" value="Histidine kinase-like ATPase, C-terminal domain"/>
    <property type="match status" value="1"/>
</dbReference>
<dbReference type="InterPro" id="IPR036097">
    <property type="entry name" value="HisK_dim/P_sf"/>
</dbReference>
<dbReference type="GO" id="GO:0005524">
    <property type="term" value="F:ATP binding"/>
    <property type="evidence" value="ECO:0007669"/>
    <property type="project" value="UniProtKB-KW"/>
</dbReference>
<dbReference type="Gene3D" id="3.30.450.20">
    <property type="entry name" value="PAS domain"/>
    <property type="match status" value="2"/>
</dbReference>
<dbReference type="InterPro" id="IPR003661">
    <property type="entry name" value="HisK_dim/P_dom"/>
</dbReference>
<evidence type="ECO:0000313" key="17">
    <source>
        <dbReference type="Proteomes" id="UP001363010"/>
    </source>
</evidence>
<keyword evidence="4" id="KW-1003">Cell membrane</keyword>
<evidence type="ECO:0000256" key="14">
    <source>
        <dbReference type="SAM" id="SignalP"/>
    </source>
</evidence>
<dbReference type="InterPro" id="IPR017055">
    <property type="entry name" value="Sig_transdc_His_kinase_DctB"/>
</dbReference>
<keyword evidence="10 16" id="KW-0067">ATP-binding</keyword>
<dbReference type="InterPro" id="IPR029151">
    <property type="entry name" value="Sensor-like_sf"/>
</dbReference>
<keyword evidence="13" id="KW-0472">Membrane</keyword>
<dbReference type="InterPro" id="IPR005467">
    <property type="entry name" value="His_kinase_dom"/>
</dbReference>
<dbReference type="Pfam" id="PF02743">
    <property type="entry name" value="dCache_1"/>
    <property type="match status" value="1"/>
</dbReference>
<keyword evidence="5" id="KW-0597">Phosphoprotein</keyword>
<dbReference type="RefSeq" id="WP_340362697.1">
    <property type="nucleotide sequence ID" value="NZ_JBBKZV010000002.1"/>
</dbReference>
<dbReference type="SUPFAM" id="SSF55874">
    <property type="entry name" value="ATPase domain of HSP90 chaperone/DNA topoisomerase II/histidine kinase"/>
    <property type="match status" value="1"/>
</dbReference>
<keyword evidence="9" id="KW-0418">Kinase</keyword>
<feature type="chain" id="PRO_5045569777" description="histidine kinase" evidence="14">
    <location>
        <begin position="23"/>
        <end position="614"/>
    </location>
</feature>
<evidence type="ECO:0000256" key="4">
    <source>
        <dbReference type="ARBA" id="ARBA00022475"/>
    </source>
</evidence>
<evidence type="ECO:0000256" key="6">
    <source>
        <dbReference type="ARBA" id="ARBA00022679"/>
    </source>
</evidence>
<dbReference type="EC" id="2.7.13.3" evidence="3"/>
<evidence type="ECO:0000256" key="7">
    <source>
        <dbReference type="ARBA" id="ARBA00022692"/>
    </source>
</evidence>
<dbReference type="PRINTS" id="PR00344">
    <property type="entry name" value="BCTRLSENSOR"/>
</dbReference>
<feature type="signal peptide" evidence="14">
    <location>
        <begin position="1"/>
        <end position="22"/>
    </location>
</feature>
<dbReference type="SUPFAM" id="SSF103190">
    <property type="entry name" value="Sensory domain-like"/>
    <property type="match status" value="1"/>
</dbReference>